<dbReference type="SMART" id="SM00028">
    <property type="entry name" value="TPR"/>
    <property type="match status" value="2"/>
</dbReference>
<accession>G8U109</accession>
<dbReference type="KEGG" id="sap:Sulac_3106"/>
<dbReference type="InterPro" id="IPR019734">
    <property type="entry name" value="TPR_rpt"/>
</dbReference>
<evidence type="ECO:0000313" key="2">
    <source>
        <dbReference type="EMBL" id="AEW06554.1"/>
    </source>
</evidence>
<keyword evidence="3" id="KW-1185">Reference proteome</keyword>
<protein>
    <submittedName>
        <fullName evidence="2">Metal dependent phosphohydrolase</fullName>
    </submittedName>
</protein>
<dbReference type="EMBL" id="CP003179">
    <property type="protein sequence ID" value="AEW06554.1"/>
    <property type="molecule type" value="Genomic_DNA"/>
</dbReference>
<evidence type="ECO:0000256" key="1">
    <source>
        <dbReference type="PROSITE-ProRule" id="PRU00339"/>
    </source>
</evidence>
<proteinExistence type="predicted"/>
<reference evidence="2 3" key="2">
    <citation type="journal article" date="2012" name="Stand. Genomic Sci.">
        <title>Complete genome sequence of the moderately thermophilic mineral-sulfide-oxidizing firmicute Sulfobacillus acidophilus type strain (NAL(T)).</title>
        <authorList>
            <person name="Anderson I."/>
            <person name="Chertkov O."/>
            <person name="Chen A."/>
            <person name="Saunders E."/>
            <person name="Lapidus A."/>
            <person name="Nolan M."/>
            <person name="Lucas S."/>
            <person name="Hammon N."/>
            <person name="Deshpande S."/>
            <person name="Cheng J.F."/>
            <person name="Han C."/>
            <person name="Tapia R."/>
            <person name="Goodwin L.A."/>
            <person name="Pitluck S."/>
            <person name="Liolios K."/>
            <person name="Pagani I."/>
            <person name="Ivanova N."/>
            <person name="Mikhailova N."/>
            <person name="Pati A."/>
            <person name="Palaniappan K."/>
            <person name="Land M."/>
            <person name="Pan C."/>
            <person name="Rohde M."/>
            <person name="Pukall R."/>
            <person name="Goker M."/>
            <person name="Detter J.C."/>
            <person name="Woyke T."/>
            <person name="Bristow J."/>
            <person name="Eisen J.A."/>
            <person name="Markowitz V."/>
            <person name="Hugenholtz P."/>
            <person name="Kyrpides N.C."/>
            <person name="Klenk H.P."/>
            <person name="Mavromatis K."/>
        </authorList>
    </citation>
    <scope>NUCLEOTIDE SEQUENCE [LARGE SCALE GENOMIC DNA]</scope>
    <source>
        <strain evidence="3">ATCC 700253 / DSM 10332 / NAL</strain>
    </source>
</reference>
<sequence>MTPEQAVALGERWYDHGWLDAAVEYWQRVISMVCDPGLMVSAWDGIARVAARRGRWDEALAAFDQALAVLPSRADSEWTMRLAMHQALVWAQQGQTDSAYRQLWALAQQARTFTSPELRARIGLNLAAVQIDYEYYAQAIATLHSVATDWTPEDQMRYRYFWATNLGVCHVALRQWDEATQYLDLALSVATTEDRAVPVLVERAILAFHRGDTAGSVAEAQRALRIMWRHWLAIEPDELARLSTVLARIAEAFGESFLARRFEDMAQTLYGQLGRWQAWHRMRSIEDPSFLRRFPAKDSAMIDELRRAVQWLETLFALDIVWPQASYITEVRNHAAQAIAARLQWPTVRRNDLASACRLADVGLTAIDPLARDHPRRSPAAWQQYRQHPWLSCQLLAPLGLDARVLETIAHHHEQPDGQGFPEGRTAPDIPESAAIYAVADVYAQGTLTEGHTATWSRMQDLAGSQLDARWVGVLLEIFASVNSEG</sequence>
<dbReference type="InterPro" id="IPR011990">
    <property type="entry name" value="TPR-like_helical_dom_sf"/>
</dbReference>
<dbReference type="Pfam" id="PF13487">
    <property type="entry name" value="HD_5"/>
    <property type="match status" value="1"/>
</dbReference>
<dbReference type="STRING" id="679936.Sulac_3106"/>
<dbReference type="InterPro" id="IPR052020">
    <property type="entry name" value="Cyclic_di-GMP/3'3'-cGAMP_PDE"/>
</dbReference>
<dbReference type="Pfam" id="PF13176">
    <property type="entry name" value="TPR_7"/>
    <property type="match status" value="1"/>
</dbReference>
<reference evidence="3" key="1">
    <citation type="submission" date="2011-12" db="EMBL/GenBank/DDBJ databases">
        <title>The complete genome of chromosome of Sulfobacillus acidophilus DSM 10332.</title>
        <authorList>
            <person name="Lucas S."/>
            <person name="Han J."/>
            <person name="Lapidus A."/>
            <person name="Bruce D."/>
            <person name="Goodwin L."/>
            <person name="Pitluck S."/>
            <person name="Peters L."/>
            <person name="Kyrpides N."/>
            <person name="Mavromatis K."/>
            <person name="Ivanova N."/>
            <person name="Mikhailova N."/>
            <person name="Chertkov O."/>
            <person name="Saunders E."/>
            <person name="Detter J.C."/>
            <person name="Tapia R."/>
            <person name="Han C."/>
            <person name="Land M."/>
            <person name="Hauser L."/>
            <person name="Markowitz V."/>
            <person name="Cheng J.-F."/>
            <person name="Hugenholtz P."/>
            <person name="Woyke T."/>
            <person name="Wu D."/>
            <person name="Pukall R."/>
            <person name="Gehrich-Schroeter G."/>
            <person name="Schneider S."/>
            <person name="Klenk H.-P."/>
            <person name="Eisen J.A."/>
        </authorList>
    </citation>
    <scope>NUCLEOTIDE SEQUENCE [LARGE SCALE GENOMIC DNA]</scope>
    <source>
        <strain evidence="3">ATCC 700253 / DSM 10332 / NAL</strain>
    </source>
</reference>
<feature type="repeat" description="TPR" evidence="1">
    <location>
        <begin position="40"/>
        <end position="73"/>
    </location>
</feature>
<dbReference type="SUPFAM" id="SSF109604">
    <property type="entry name" value="HD-domain/PDEase-like"/>
    <property type="match status" value="1"/>
</dbReference>
<dbReference type="InterPro" id="IPR003607">
    <property type="entry name" value="HD/PDEase_dom"/>
</dbReference>
<dbReference type="Gene3D" id="1.10.3210.10">
    <property type="entry name" value="Hypothetical protein af1432"/>
    <property type="match status" value="1"/>
</dbReference>
<dbReference type="PATRIC" id="fig|679936.5.peg.3213"/>
<dbReference type="AlphaFoldDB" id="G8U109"/>
<evidence type="ECO:0000313" key="3">
    <source>
        <dbReference type="Proteomes" id="UP000005439"/>
    </source>
</evidence>
<keyword evidence="1" id="KW-0802">TPR repeat</keyword>
<dbReference type="PROSITE" id="PS50005">
    <property type="entry name" value="TPR"/>
    <property type="match status" value="1"/>
</dbReference>
<dbReference type="CDD" id="cd00077">
    <property type="entry name" value="HDc"/>
    <property type="match status" value="1"/>
</dbReference>
<dbReference type="Proteomes" id="UP000005439">
    <property type="component" value="Chromosome"/>
</dbReference>
<organism evidence="2 3">
    <name type="scientific">Sulfobacillus acidophilus (strain ATCC 700253 / DSM 10332 / NAL)</name>
    <dbReference type="NCBI Taxonomy" id="679936"/>
    <lineage>
        <taxon>Bacteria</taxon>
        <taxon>Bacillati</taxon>
        <taxon>Bacillota</taxon>
        <taxon>Clostridia</taxon>
        <taxon>Eubacteriales</taxon>
        <taxon>Clostridiales Family XVII. Incertae Sedis</taxon>
        <taxon>Sulfobacillus</taxon>
    </lineage>
</organism>
<name>G8U109_SULAD</name>
<dbReference type="PANTHER" id="PTHR45228">
    <property type="entry name" value="CYCLIC DI-GMP PHOSPHODIESTERASE TM_0186-RELATED"/>
    <property type="match status" value="1"/>
</dbReference>
<dbReference type="SUPFAM" id="SSF48452">
    <property type="entry name" value="TPR-like"/>
    <property type="match status" value="1"/>
</dbReference>
<dbReference type="HOGENOM" id="CLU_554246_0_0_9"/>
<gene>
    <name evidence="2" type="ordered locus">Sulac_3106</name>
</gene>
<dbReference type="Gene3D" id="1.25.40.10">
    <property type="entry name" value="Tetratricopeptide repeat domain"/>
    <property type="match status" value="1"/>
</dbReference>